<comment type="caution">
    <text evidence="1">The sequence shown here is derived from an EMBL/GenBank/DDBJ whole genome shotgun (WGS) entry which is preliminary data.</text>
</comment>
<dbReference type="AlphaFoldDB" id="A0A329YHK3"/>
<organism evidence="1 2">
    <name type="scientific">Rhizobium tropici</name>
    <dbReference type="NCBI Taxonomy" id="398"/>
    <lineage>
        <taxon>Bacteria</taxon>
        <taxon>Pseudomonadati</taxon>
        <taxon>Pseudomonadota</taxon>
        <taxon>Alphaproteobacteria</taxon>
        <taxon>Hyphomicrobiales</taxon>
        <taxon>Rhizobiaceae</taxon>
        <taxon>Rhizobium/Agrobacterium group</taxon>
        <taxon>Rhizobium</taxon>
    </lineage>
</organism>
<dbReference type="Proteomes" id="UP000251205">
    <property type="component" value="Unassembled WGS sequence"/>
</dbReference>
<protein>
    <submittedName>
        <fullName evidence="1">Carbohydrate-binding protein</fullName>
    </submittedName>
</protein>
<dbReference type="EMBL" id="QMKK01000030">
    <property type="protein sequence ID" value="RAX41352.1"/>
    <property type="molecule type" value="Genomic_DNA"/>
</dbReference>
<sequence length="890" mass="97304">MPPRQDISTDQSFQSPGPEFRPAAYWFWHSIPSGAVTREQLADFVAKGFGRIYIQARLAMPREDYLSRAFVAAYRDAVEVASELGLRVGIYDDYNWISGQAAGRTVQGRDELRERHLFWCETPGATGEISGIVTSWTAGMGQDILDWQYDEGRPAWCDWQIEAVALHPSEAVASTGEALVFSGSVEITGTSDDDCAFRISGDVPAGFKVTVFVSARSRTSRIINYLLPEAAEAFITHGVEPLISALDGLLPDPVDQIFYDQPAAGFYSWKQKSGNLENSLPFSAAFASSLANHTGRPLAISLLSLVGDIGPETAVIRAKSYAALSQQMNQAFFGTLRVWAEKKHLLLTGHEILPHVGSFDLNGTFKGIDPRIAPAVDFFGIDAYRHLTAADANNFIPQLSPKLADSVARANGRGRCMLETYATAERTTFRAAGQWELTLETLRAHLIRMHFMGMRQSIWHGLYLSAGTAEPCPFVNPRFDFAPGINFEPWWSFHDLLADETARLSAFIEPARPLTRVAIFYPLHTALAEGPRHEHADHVGAWCRALLEKRIDFLFVSEEAIGKAAIDGSLITISGQTFDAVILPAVTTIGGLKAIHVLERFTVAGGIVWSSGGSDHFVPLDGECSIDNPSSRSLAQLPTSEDVEALLSAFARRGPILLTDPAPTFWRWIGEDAAGWRLALFNDSAEPTTEDFALNTCFDIASWDCATATETRHGTSSDLSISLEPHELLCLRLVPSQEPASKLALSPSAPNRTEWVGVALVEQWRLRFEGNSEPIDIRVDRGWDAQGFDAVSGTAIYARTITTGDAGRYQLQLPIVHTAASVSIDGRPAGRRGWRPYRFDLGLLEPGDHRLEISVSSTAANAYYASTPFKGGKDDPAGLGAPPILFFSGL</sequence>
<dbReference type="InterPro" id="IPR053161">
    <property type="entry name" value="Ulvan_degrading_GH"/>
</dbReference>
<gene>
    <name evidence="1" type="ORF">DQ393_12440</name>
</gene>
<name>A0A329YHK3_RHITR</name>
<evidence type="ECO:0000313" key="1">
    <source>
        <dbReference type="EMBL" id="RAX41352.1"/>
    </source>
</evidence>
<proteinExistence type="predicted"/>
<accession>A0A329YHK3</accession>
<dbReference type="InterPro" id="IPR008979">
    <property type="entry name" value="Galactose-bd-like_sf"/>
</dbReference>
<dbReference type="SUPFAM" id="SSF49785">
    <property type="entry name" value="Galactose-binding domain-like"/>
    <property type="match status" value="1"/>
</dbReference>
<dbReference type="PANTHER" id="PTHR36848">
    <property type="entry name" value="DNA-BINDING PROTEIN (PUTATIVE SECRETED PROTEIN)-RELATED"/>
    <property type="match status" value="1"/>
</dbReference>
<dbReference type="Gene3D" id="2.60.120.260">
    <property type="entry name" value="Galactose-binding domain-like"/>
    <property type="match status" value="1"/>
</dbReference>
<reference evidence="1 2" key="1">
    <citation type="submission" date="2018-06" db="EMBL/GenBank/DDBJ databases">
        <title>Whole Genome Sequence of an efficient microsymbiont, Rhizobium tropici.</title>
        <authorList>
            <person name="Srinivasan R."/>
            <person name="Singh H.V."/>
            <person name="Srivastava R."/>
            <person name="Kumari B."/>
            <person name="Radhakrishna A."/>
        </authorList>
    </citation>
    <scope>NUCLEOTIDE SEQUENCE [LARGE SCALE GENOMIC DNA]</scope>
    <source>
        <strain evidence="1 2">IGFRI Rhizo-19</strain>
    </source>
</reference>
<dbReference type="RefSeq" id="WP_112342080.1">
    <property type="nucleotide sequence ID" value="NZ_QMKK01000030.1"/>
</dbReference>
<evidence type="ECO:0000313" key="2">
    <source>
        <dbReference type="Proteomes" id="UP000251205"/>
    </source>
</evidence>
<dbReference type="OrthoDB" id="9761519at2"/>
<dbReference type="PANTHER" id="PTHR36848:SF2">
    <property type="entry name" value="SECRETED PROTEIN"/>
    <property type="match status" value="1"/>
</dbReference>